<dbReference type="Pfam" id="PF02518">
    <property type="entry name" value="HATPase_c"/>
    <property type="match status" value="1"/>
</dbReference>
<evidence type="ECO:0000259" key="1">
    <source>
        <dbReference type="PROSITE" id="PS50109"/>
    </source>
</evidence>
<dbReference type="InterPro" id="IPR003594">
    <property type="entry name" value="HATPase_dom"/>
</dbReference>
<reference evidence="2 3" key="1">
    <citation type="submission" date="2019-02" db="EMBL/GenBank/DDBJ databases">
        <title>Deep-cultivation of Planctomycetes and their phenomic and genomic characterization uncovers novel biology.</title>
        <authorList>
            <person name="Wiegand S."/>
            <person name="Jogler M."/>
            <person name="Boedeker C."/>
            <person name="Pinto D."/>
            <person name="Vollmers J."/>
            <person name="Rivas-Marin E."/>
            <person name="Kohn T."/>
            <person name="Peeters S.H."/>
            <person name="Heuer A."/>
            <person name="Rast P."/>
            <person name="Oberbeckmann S."/>
            <person name="Bunk B."/>
            <person name="Jeske O."/>
            <person name="Meyerdierks A."/>
            <person name="Storesund J.E."/>
            <person name="Kallscheuer N."/>
            <person name="Luecker S."/>
            <person name="Lage O.M."/>
            <person name="Pohl T."/>
            <person name="Merkel B.J."/>
            <person name="Hornburger P."/>
            <person name="Mueller R.-W."/>
            <person name="Bruemmer F."/>
            <person name="Labrenz M."/>
            <person name="Spormann A.M."/>
            <person name="Op den Camp H."/>
            <person name="Overmann J."/>
            <person name="Amann R."/>
            <person name="Jetten M.S.M."/>
            <person name="Mascher T."/>
            <person name="Medema M.H."/>
            <person name="Devos D.P."/>
            <person name="Kaster A.-K."/>
            <person name="Ovreas L."/>
            <person name="Rohde M."/>
            <person name="Galperin M.Y."/>
            <person name="Jogler C."/>
        </authorList>
    </citation>
    <scope>NUCLEOTIDE SEQUENCE [LARGE SCALE GENOMIC DNA]</scope>
    <source>
        <strain evidence="2 3">ElP</strain>
        <plasmid evidence="3">pelp_1</plasmid>
    </source>
</reference>
<keyword evidence="2" id="KW-0418">Kinase</keyword>
<gene>
    <name evidence="2" type="primary">gchK</name>
    <name evidence="2" type="ORF">ElP_73020</name>
</gene>
<dbReference type="RefSeq" id="WP_197447164.1">
    <property type="nucleotide sequence ID" value="NZ_CP036427.1"/>
</dbReference>
<dbReference type="InterPro" id="IPR005467">
    <property type="entry name" value="His_kinase_dom"/>
</dbReference>
<organism evidence="2 3">
    <name type="scientific">Tautonia plasticadhaerens</name>
    <dbReference type="NCBI Taxonomy" id="2527974"/>
    <lineage>
        <taxon>Bacteria</taxon>
        <taxon>Pseudomonadati</taxon>
        <taxon>Planctomycetota</taxon>
        <taxon>Planctomycetia</taxon>
        <taxon>Isosphaerales</taxon>
        <taxon>Isosphaeraceae</taxon>
        <taxon>Tautonia</taxon>
    </lineage>
</organism>
<dbReference type="Gene3D" id="3.30.565.10">
    <property type="entry name" value="Histidine kinase-like ATPase, C-terminal domain"/>
    <property type="match status" value="1"/>
</dbReference>
<dbReference type="GO" id="GO:0004673">
    <property type="term" value="F:protein histidine kinase activity"/>
    <property type="evidence" value="ECO:0007669"/>
    <property type="project" value="UniProtKB-EC"/>
</dbReference>
<dbReference type="KEGG" id="tpla:ElP_73020"/>
<dbReference type="EMBL" id="CP036427">
    <property type="protein sequence ID" value="QDV39336.1"/>
    <property type="molecule type" value="Genomic_DNA"/>
</dbReference>
<dbReference type="AlphaFoldDB" id="A0A518HEY7"/>
<protein>
    <submittedName>
        <fullName evidence="2">Globin-coupled histidine kinase</fullName>
        <ecNumber evidence="2">2.7.13.3</ecNumber>
    </submittedName>
</protein>
<dbReference type="SMART" id="SM00387">
    <property type="entry name" value="HATPase_c"/>
    <property type="match status" value="1"/>
</dbReference>
<proteinExistence type="predicted"/>
<evidence type="ECO:0000313" key="2">
    <source>
        <dbReference type="EMBL" id="QDV39336.1"/>
    </source>
</evidence>
<keyword evidence="3" id="KW-1185">Reference proteome</keyword>
<dbReference type="SUPFAM" id="SSF55874">
    <property type="entry name" value="ATPase domain of HSP90 chaperone/DNA topoisomerase II/histidine kinase"/>
    <property type="match status" value="1"/>
</dbReference>
<geneLocation type="plasmid" evidence="3">
    <name>pelp_1</name>
</geneLocation>
<dbReference type="InterPro" id="IPR036890">
    <property type="entry name" value="HATPase_C_sf"/>
</dbReference>
<sequence>MAIDVRGGPGPVGVTAEESGLRAASLNLALNAIEAAGAGGSVRMELVDGPETAAIEVADTGRAPPRAGRLPVRALLHRQARGVGLGLALARHVAERNGGSLRWDRLGGETRFRLTLPRSPAPAPEPPPEAA</sequence>
<keyword evidence="2" id="KW-0808">Transferase</keyword>
<dbReference type="PROSITE" id="PS50109">
    <property type="entry name" value="HIS_KIN"/>
    <property type="match status" value="1"/>
</dbReference>
<name>A0A518HEY7_9BACT</name>
<accession>A0A518HEY7</accession>
<dbReference type="Proteomes" id="UP000317835">
    <property type="component" value="Plasmid pElP_1"/>
</dbReference>
<keyword evidence="2" id="KW-0614">Plasmid</keyword>
<dbReference type="EC" id="2.7.13.3" evidence="2"/>
<feature type="domain" description="Histidine kinase" evidence="1">
    <location>
        <begin position="1"/>
        <end position="120"/>
    </location>
</feature>
<evidence type="ECO:0000313" key="3">
    <source>
        <dbReference type="Proteomes" id="UP000317835"/>
    </source>
</evidence>